<organism evidence="2 3">
    <name type="scientific">Bradyrhizobium vignae</name>
    <dbReference type="NCBI Taxonomy" id="1549949"/>
    <lineage>
        <taxon>Bacteria</taxon>
        <taxon>Pseudomonadati</taxon>
        <taxon>Pseudomonadota</taxon>
        <taxon>Alphaproteobacteria</taxon>
        <taxon>Hyphomicrobiales</taxon>
        <taxon>Nitrobacteraceae</taxon>
        <taxon>Bradyrhizobium</taxon>
    </lineage>
</organism>
<dbReference type="RefSeq" id="WP_122405485.1">
    <property type="nucleotide sequence ID" value="NZ_JAGIKT010000021.1"/>
</dbReference>
<dbReference type="AlphaFoldDB" id="A0A2U3QAV2"/>
<reference evidence="2 3" key="1">
    <citation type="submission" date="2018-03" db="EMBL/GenBank/DDBJ databases">
        <authorList>
            <person name="Gully D."/>
        </authorList>
    </citation>
    <scope>NUCLEOTIDE SEQUENCE [LARGE SCALE GENOMIC DNA]</scope>
    <source>
        <strain evidence="2">ORS3257</strain>
    </source>
</reference>
<dbReference type="Proteomes" id="UP000246085">
    <property type="component" value="Chromosome BRAD3257"/>
</dbReference>
<name>A0A2U3QAV2_9BRAD</name>
<accession>A0A2U3QAV2</accession>
<evidence type="ECO:0000313" key="4">
    <source>
        <dbReference type="Proteomes" id="UP000669317"/>
    </source>
</evidence>
<sequence length="70" mass="7983">MAHYIVRFFKTLTGDQGQAREACRRVIDINACNATEAASLAKRQFCELREIREWSLLADRIDVGLPIFPS</sequence>
<proteinExistence type="predicted"/>
<dbReference type="OrthoDB" id="8255265at2"/>
<evidence type="ECO:0000313" key="1">
    <source>
        <dbReference type="EMBL" id="MBP0111685.1"/>
    </source>
</evidence>
<gene>
    <name evidence="2" type="ORF">BRAD3257_7834</name>
    <name evidence="1" type="ORF">JWS04_11440</name>
</gene>
<dbReference type="EMBL" id="JAGIKT010000021">
    <property type="protein sequence ID" value="MBP0111685.1"/>
    <property type="molecule type" value="Genomic_DNA"/>
</dbReference>
<evidence type="ECO:0000313" key="3">
    <source>
        <dbReference type="Proteomes" id="UP000246085"/>
    </source>
</evidence>
<keyword evidence="4" id="KW-1185">Reference proteome</keyword>
<evidence type="ECO:0000313" key="2">
    <source>
        <dbReference type="EMBL" id="SPP98459.1"/>
    </source>
</evidence>
<accession>A0A4V1KXU4</accession>
<dbReference type="KEGG" id="bvz:BRAD3257_7834"/>
<reference evidence="1 4" key="2">
    <citation type="submission" date="2021-03" db="EMBL/GenBank/DDBJ databases">
        <title>Genome Sequence of Bradyrhizobium vignae strain ISRA400.</title>
        <authorList>
            <person name="Tisa L.S."/>
            <person name="Svistoonoff S."/>
            <person name="Hocher V."/>
            <person name="Fall S."/>
            <person name="Zaiya A."/>
            <person name="Naing D."/>
            <person name="Niang N."/>
            <person name="Diouf A."/>
            <person name="Dasylva M.C."/>
            <person name="Toure O."/>
            <person name="Gueye M."/>
            <person name="Gully D."/>
            <person name="Tisseyre P."/>
            <person name="Simpson S."/>
            <person name="Morris K."/>
            <person name="Thomas W.K."/>
        </authorList>
    </citation>
    <scope>NUCLEOTIDE SEQUENCE [LARGE SCALE GENOMIC DNA]</scope>
    <source>
        <strain evidence="1 4">ISRA400</strain>
    </source>
</reference>
<dbReference type="Proteomes" id="UP000669317">
    <property type="component" value="Unassembled WGS sequence"/>
</dbReference>
<protein>
    <submittedName>
        <fullName evidence="2">Uncharacterized protein</fullName>
    </submittedName>
</protein>
<dbReference type="EMBL" id="LS398110">
    <property type="protein sequence ID" value="SPP98459.1"/>
    <property type="molecule type" value="Genomic_DNA"/>
</dbReference>